<evidence type="ECO:0000259" key="5">
    <source>
        <dbReference type="PROSITE" id="PS50932"/>
    </source>
</evidence>
<dbReference type="PANTHER" id="PTHR30146:SF148">
    <property type="entry name" value="HTH-TYPE TRANSCRIPTIONAL REPRESSOR PURR-RELATED"/>
    <property type="match status" value="1"/>
</dbReference>
<dbReference type="PANTHER" id="PTHR30146">
    <property type="entry name" value="LACI-RELATED TRANSCRIPTIONAL REPRESSOR"/>
    <property type="match status" value="1"/>
</dbReference>
<proteinExistence type="predicted"/>
<dbReference type="AlphaFoldDB" id="A0A917TAU8"/>
<keyword evidence="7" id="KW-1185">Reference proteome</keyword>
<gene>
    <name evidence="6" type="ORF">GCM10011534_41980</name>
</gene>
<dbReference type="InterPro" id="IPR000843">
    <property type="entry name" value="HTH_LacI"/>
</dbReference>
<evidence type="ECO:0000256" key="3">
    <source>
        <dbReference type="ARBA" id="ARBA00023125"/>
    </source>
</evidence>
<comment type="caution">
    <text evidence="6">The sequence shown here is derived from an EMBL/GenBank/DDBJ whole genome shotgun (WGS) entry which is preliminary data.</text>
</comment>
<dbReference type="EMBL" id="BMLF01000007">
    <property type="protein sequence ID" value="GGM15514.1"/>
    <property type="molecule type" value="Genomic_DNA"/>
</dbReference>
<dbReference type="InterPro" id="IPR010982">
    <property type="entry name" value="Lambda_DNA-bd_dom_sf"/>
</dbReference>
<keyword evidence="3" id="KW-0238">DNA-binding</keyword>
<dbReference type="GO" id="GO:0003700">
    <property type="term" value="F:DNA-binding transcription factor activity"/>
    <property type="evidence" value="ECO:0007669"/>
    <property type="project" value="TreeGrafter"/>
</dbReference>
<dbReference type="PRINTS" id="PR00036">
    <property type="entry name" value="HTHLACI"/>
</dbReference>
<dbReference type="SUPFAM" id="SSF47413">
    <property type="entry name" value="lambda repressor-like DNA-binding domains"/>
    <property type="match status" value="1"/>
</dbReference>
<sequence>MDRKIATIQDVARTAGVSTATVSRTLSKPSVVAPATREAVQSAIAETGYRVNATASNLRRQRTGSVIVLVPNLANPFFSQILAGLSSVLTPAQYGLLVADTQSGPDPDERLAHYLTSGQADGLILLDGTLSPEVLRTPGRPPVVMACEWMGSDLPSVTVENARGAEMAVDHLAGLGHRAIGHVTGPRGNVLTETRLEGFTRGLAARGLPLREDWVLEGDFTMDSGAAAARAFLRMADRPSALFLSSDEMAVGFMGVVQAAGLRVPQDVSVVGFDNIEMAQHLTPRLTTIRQPRTRIGESAAELLLGLIDTAALTGPSDVIEVEFIARGSAAPPPSDRNLG</sequence>
<keyword evidence="2" id="KW-0805">Transcription regulation</keyword>
<keyword evidence="1" id="KW-0678">Repressor</keyword>
<dbReference type="SUPFAM" id="SSF53822">
    <property type="entry name" value="Periplasmic binding protein-like I"/>
    <property type="match status" value="1"/>
</dbReference>
<dbReference type="SMART" id="SM00354">
    <property type="entry name" value="HTH_LACI"/>
    <property type="match status" value="1"/>
</dbReference>
<reference evidence="6" key="2">
    <citation type="submission" date="2020-09" db="EMBL/GenBank/DDBJ databases">
        <authorList>
            <person name="Sun Q."/>
            <person name="Zhou Y."/>
        </authorList>
    </citation>
    <scope>NUCLEOTIDE SEQUENCE</scope>
    <source>
        <strain evidence="6">CGMCC 1.6293</strain>
    </source>
</reference>
<evidence type="ECO:0000256" key="2">
    <source>
        <dbReference type="ARBA" id="ARBA00023015"/>
    </source>
</evidence>
<dbReference type="PROSITE" id="PS50932">
    <property type="entry name" value="HTH_LACI_2"/>
    <property type="match status" value="1"/>
</dbReference>
<evidence type="ECO:0000256" key="4">
    <source>
        <dbReference type="ARBA" id="ARBA00023163"/>
    </source>
</evidence>
<evidence type="ECO:0000313" key="6">
    <source>
        <dbReference type="EMBL" id="GGM15514.1"/>
    </source>
</evidence>
<organism evidence="6 7">
    <name type="scientific">Pseudooceanicola nanhaiensis</name>
    <dbReference type="NCBI Taxonomy" id="375761"/>
    <lineage>
        <taxon>Bacteria</taxon>
        <taxon>Pseudomonadati</taxon>
        <taxon>Pseudomonadota</taxon>
        <taxon>Alphaproteobacteria</taxon>
        <taxon>Rhodobacterales</taxon>
        <taxon>Paracoccaceae</taxon>
        <taxon>Pseudooceanicola</taxon>
    </lineage>
</organism>
<reference evidence="6" key="1">
    <citation type="journal article" date="2014" name="Int. J. Syst. Evol. Microbiol.">
        <title>Complete genome sequence of Corynebacterium casei LMG S-19264T (=DSM 44701T), isolated from a smear-ripened cheese.</title>
        <authorList>
            <consortium name="US DOE Joint Genome Institute (JGI-PGF)"/>
            <person name="Walter F."/>
            <person name="Albersmeier A."/>
            <person name="Kalinowski J."/>
            <person name="Ruckert C."/>
        </authorList>
    </citation>
    <scope>NUCLEOTIDE SEQUENCE</scope>
    <source>
        <strain evidence="6">CGMCC 1.6293</strain>
    </source>
</reference>
<dbReference type="InterPro" id="IPR046335">
    <property type="entry name" value="LacI/GalR-like_sensor"/>
</dbReference>
<keyword evidence="4" id="KW-0804">Transcription</keyword>
<dbReference type="CDD" id="cd06284">
    <property type="entry name" value="PBP1_LacI-like"/>
    <property type="match status" value="1"/>
</dbReference>
<dbReference type="RefSeq" id="WP_028286649.1">
    <property type="nucleotide sequence ID" value="NZ_BMLF01000007.1"/>
</dbReference>
<dbReference type="Pfam" id="PF13377">
    <property type="entry name" value="Peripla_BP_3"/>
    <property type="match status" value="1"/>
</dbReference>
<evidence type="ECO:0000256" key="1">
    <source>
        <dbReference type="ARBA" id="ARBA00022491"/>
    </source>
</evidence>
<dbReference type="InterPro" id="IPR028082">
    <property type="entry name" value="Peripla_BP_I"/>
</dbReference>
<evidence type="ECO:0000313" key="7">
    <source>
        <dbReference type="Proteomes" id="UP000649829"/>
    </source>
</evidence>
<dbReference type="GO" id="GO:0000976">
    <property type="term" value="F:transcription cis-regulatory region binding"/>
    <property type="evidence" value="ECO:0007669"/>
    <property type="project" value="TreeGrafter"/>
</dbReference>
<dbReference type="Gene3D" id="1.10.260.40">
    <property type="entry name" value="lambda repressor-like DNA-binding domains"/>
    <property type="match status" value="1"/>
</dbReference>
<accession>A0A917TAU8</accession>
<dbReference type="Gene3D" id="3.40.50.2300">
    <property type="match status" value="2"/>
</dbReference>
<dbReference type="CDD" id="cd01392">
    <property type="entry name" value="HTH_LacI"/>
    <property type="match status" value="1"/>
</dbReference>
<dbReference type="Proteomes" id="UP000649829">
    <property type="component" value="Unassembled WGS sequence"/>
</dbReference>
<protein>
    <submittedName>
        <fullName evidence="6">LacI family transcriptional regulator</fullName>
    </submittedName>
</protein>
<dbReference type="Pfam" id="PF00356">
    <property type="entry name" value="LacI"/>
    <property type="match status" value="1"/>
</dbReference>
<feature type="domain" description="HTH lacI-type" evidence="5">
    <location>
        <begin position="6"/>
        <end position="60"/>
    </location>
</feature>
<name>A0A917TAU8_9RHOB</name>